<dbReference type="EMBL" id="CP071793">
    <property type="protein sequence ID" value="QTD52775.1"/>
    <property type="molecule type" value="Genomic_DNA"/>
</dbReference>
<dbReference type="Proteomes" id="UP000663929">
    <property type="component" value="Chromosome"/>
</dbReference>
<dbReference type="Gene3D" id="3.60.21.10">
    <property type="match status" value="1"/>
</dbReference>
<name>A0A8A4U215_SULCO</name>
<feature type="domain" description="Calcineurin-like phosphoesterase" evidence="3">
    <location>
        <begin position="48"/>
        <end position="209"/>
    </location>
</feature>
<dbReference type="Pfam" id="PF00149">
    <property type="entry name" value="Metallophos"/>
    <property type="match status" value="1"/>
</dbReference>
<dbReference type="KEGG" id="scor:J3U87_09890"/>
<dbReference type="InterPro" id="IPR051158">
    <property type="entry name" value="Metallophosphoesterase_sf"/>
</dbReference>
<dbReference type="InterPro" id="IPR004843">
    <property type="entry name" value="Calcineurin-like_PHP"/>
</dbReference>
<dbReference type="PANTHER" id="PTHR31302:SF31">
    <property type="entry name" value="PHOSPHODIESTERASE YAEI"/>
    <property type="match status" value="1"/>
</dbReference>
<protein>
    <submittedName>
        <fullName evidence="4">Metallophosphoesterase</fullName>
    </submittedName>
</protein>
<dbReference type="GO" id="GO:0008758">
    <property type="term" value="F:UDP-2,3-diacylglucosamine hydrolase activity"/>
    <property type="evidence" value="ECO:0007669"/>
    <property type="project" value="TreeGrafter"/>
</dbReference>
<organism evidence="4 5">
    <name type="scientific">Sulfidibacter corallicola</name>
    <dbReference type="NCBI Taxonomy" id="2818388"/>
    <lineage>
        <taxon>Bacteria</taxon>
        <taxon>Pseudomonadati</taxon>
        <taxon>Acidobacteriota</taxon>
        <taxon>Holophagae</taxon>
        <taxon>Acanthopleuribacterales</taxon>
        <taxon>Acanthopleuribacteraceae</taxon>
        <taxon>Sulfidibacter</taxon>
    </lineage>
</organism>
<keyword evidence="5" id="KW-1185">Reference proteome</keyword>
<dbReference type="GO" id="GO:0046872">
    <property type="term" value="F:metal ion binding"/>
    <property type="evidence" value="ECO:0007669"/>
    <property type="project" value="UniProtKB-KW"/>
</dbReference>
<dbReference type="GO" id="GO:0009245">
    <property type="term" value="P:lipid A biosynthetic process"/>
    <property type="evidence" value="ECO:0007669"/>
    <property type="project" value="TreeGrafter"/>
</dbReference>
<dbReference type="SUPFAM" id="SSF56300">
    <property type="entry name" value="Metallo-dependent phosphatases"/>
    <property type="match status" value="1"/>
</dbReference>
<reference evidence="4" key="1">
    <citation type="submission" date="2021-03" db="EMBL/GenBank/DDBJ databases">
        <title>Acanthopleuribacteraceae sp. M133.</title>
        <authorList>
            <person name="Wang G."/>
        </authorList>
    </citation>
    <scope>NUCLEOTIDE SEQUENCE</scope>
    <source>
        <strain evidence="4">M133</strain>
    </source>
</reference>
<dbReference type="PANTHER" id="PTHR31302">
    <property type="entry name" value="TRANSMEMBRANE PROTEIN WITH METALLOPHOSPHOESTERASE DOMAIN-RELATED"/>
    <property type="match status" value="1"/>
</dbReference>
<evidence type="ECO:0000313" key="4">
    <source>
        <dbReference type="EMBL" id="QTD52775.1"/>
    </source>
</evidence>
<keyword evidence="1" id="KW-0479">Metal-binding</keyword>
<dbReference type="AlphaFoldDB" id="A0A8A4U215"/>
<evidence type="ECO:0000256" key="2">
    <source>
        <dbReference type="ARBA" id="ARBA00022801"/>
    </source>
</evidence>
<dbReference type="RefSeq" id="WP_237382877.1">
    <property type="nucleotide sequence ID" value="NZ_CP071793.1"/>
</dbReference>
<proteinExistence type="predicted"/>
<dbReference type="CDD" id="cd07385">
    <property type="entry name" value="MPP_YkuE_C"/>
    <property type="match status" value="1"/>
</dbReference>
<dbReference type="InterPro" id="IPR029052">
    <property type="entry name" value="Metallo-depent_PP-like"/>
</dbReference>
<evidence type="ECO:0000259" key="3">
    <source>
        <dbReference type="Pfam" id="PF00149"/>
    </source>
</evidence>
<evidence type="ECO:0000313" key="5">
    <source>
        <dbReference type="Proteomes" id="UP000663929"/>
    </source>
</evidence>
<gene>
    <name evidence="4" type="ORF">J3U87_09890</name>
</gene>
<evidence type="ECO:0000256" key="1">
    <source>
        <dbReference type="ARBA" id="ARBA00022723"/>
    </source>
</evidence>
<sequence>MSLKIIPGHRHYPLLERWIAPLAKRLLPRRPVLWRFARKRVGWPARLRMVHLSDLHCAAWTTESFVCSVVERSLAERPDLILWTGDFFHSSLGEMRRIMPLFRELHQAVPTYGVLGNHDYDDDVDAIRAILEDCGIRLLCGEVVSLDIGGLRVRLGGIEDYYTMGRPVPAELFPREGCDFRILLSHQPSYVRQLPPNAVDLMLAGHLHGGQVRFPLVGPIYLPQMRGFEFLGKELCVVEGNPVHTSQGLGYTLLPLRFRCPPAISVIEIVPAAETVEAVRECAAEVV</sequence>
<accession>A0A8A4U215</accession>
<keyword evidence="2" id="KW-0378">Hydrolase</keyword>
<dbReference type="GO" id="GO:0016020">
    <property type="term" value="C:membrane"/>
    <property type="evidence" value="ECO:0007669"/>
    <property type="project" value="GOC"/>
</dbReference>